<feature type="compositionally biased region" description="Low complexity" evidence="1">
    <location>
        <begin position="204"/>
        <end position="227"/>
    </location>
</feature>
<name>A0A9D4BSS4_DREPO</name>
<evidence type="ECO:0000313" key="3">
    <source>
        <dbReference type="EMBL" id="KAH3707975.1"/>
    </source>
</evidence>
<feature type="domain" description="R3H" evidence="2">
    <location>
        <begin position="20"/>
        <end position="85"/>
    </location>
</feature>
<dbReference type="InterPro" id="IPR012677">
    <property type="entry name" value="Nucleotide-bd_a/b_plait_sf"/>
</dbReference>
<dbReference type="InterPro" id="IPR036867">
    <property type="entry name" value="R3H_dom_sf"/>
</dbReference>
<protein>
    <recommendedName>
        <fullName evidence="2">R3H domain-containing protein</fullName>
    </recommendedName>
</protein>
<dbReference type="EMBL" id="JAIWYP010000014">
    <property type="protein sequence ID" value="KAH3707975.1"/>
    <property type="molecule type" value="Genomic_DNA"/>
</dbReference>
<feature type="region of interest" description="Disordered" evidence="1">
    <location>
        <begin position="93"/>
        <end position="266"/>
    </location>
</feature>
<organism evidence="3 4">
    <name type="scientific">Dreissena polymorpha</name>
    <name type="common">Zebra mussel</name>
    <name type="synonym">Mytilus polymorpha</name>
    <dbReference type="NCBI Taxonomy" id="45954"/>
    <lineage>
        <taxon>Eukaryota</taxon>
        <taxon>Metazoa</taxon>
        <taxon>Spiralia</taxon>
        <taxon>Lophotrochozoa</taxon>
        <taxon>Mollusca</taxon>
        <taxon>Bivalvia</taxon>
        <taxon>Autobranchia</taxon>
        <taxon>Heteroconchia</taxon>
        <taxon>Euheterodonta</taxon>
        <taxon>Imparidentia</taxon>
        <taxon>Neoheterodontei</taxon>
        <taxon>Myida</taxon>
        <taxon>Dreissenoidea</taxon>
        <taxon>Dreissenidae</taxon>
        <taxon>Dreissena</taxon>
    </lineage>
</organism>
<dbReference type="PANTHER" id="PTHR21678:SF0">
    <property type="entry name" value="C3H1-TYPE DOMAIN-CONTAINING PROTEIN"/>
    <property type="match status" value="1"/>
</dbReference>
<comment type="caution">
    <text evidence="3">The sequence shown here is derived from an EMBL/GenBank/DDBJ whole genome shotgun (WGS) entry which is preliminary data.</text>
</comment>
<dbReference type="SMART" id="SM00393">
    <property type="entry name" value="R3H"/>
    <property type="match status" value="1"/>
</dbReference>
<feature type="compositionally biased region" description="Polar residues" evidence="1">
    <location>
        <begin position="164"/>
        <end position="181"/>
    </location>
</feature>
<dbReference type="Proteomes" id="UP000828390">
    <property type="component" value="Unassembled WGS sequence"/>
</dbReference>
<reference evidence="3" key="2">
    <citation type="submission" date="2020-11" db="EMBL/GenBank/DDBJ databases">
        <authorList>
            <person name="McCartney M.A."/>
            <person name="Auch B."/>
            <person name="Kono T."/>
            <person name="Mallez S."/>
            <person name="Becker A."/>
            <person name="Gohl D.M."/>
            <person name="Silverstein K.A.T."/>
            <person name="Koren S."/>
            <person name="Bechman K.B."/>
            <person name="Herman A."/>
            <person name="Abrahante J.E."/>
            <person name="Garbe J."/>
        </authorList>
    </citation>
    <scope>NUCLEOTIDE SEQUENCE</scope>
    <source>
        <strain evidence="3">Duluth1</strain>
        <tissue evidence="3">Whole animal</tissue>
    </source>
</reference>
<sequence length="844" mass="95254">MRDFTLASYLNDRYLSVPDEKFVCAIEEELETFQQSSHIDVVLLYPPVDNYHRFLIHNTAQAFASLHSFSVGSGAARRTVICWREALLINRGDTSGDMRGRARSKYRDRPPNPGHASPNSGGGDWSHDRYEDSPDDAPDEGSPRWDLPSLAQSTSVTSPVPVSNTRASTKTITDGPSASESNKPEKTRKKRAEVQVYVPRAKRQQQQLLERQQHQQQQEYEHQQPQQHHGHHNHLRHDENQQQSSLQHQQHGSQSRQEQDSVCDMDGNEIGSAYILEESFQFVSSEDVDTHENKEQLGTKPSEIIDKDKCINMEGNETNDYVGKVDKEGGEGVEKLVNTNVYMKQKVESVTWHTMNVNKEVLDVEGEEMEFKTGEINEQEKVINMKDEEIDTNVIDMMEDKLYGRDKISEEEDIPSKNSIDSDARNGSEIEQLCNTVSDADNAVAYSTNCVTPDLSSNVESTEYSVTHRDDSAIDHGPSFSETEVTFPSIDTMEAESETIPENCDITQDVNVGFKLVDTERQQISLACKTDSNNMASEGASVTFVAGIATDKGSSKEKKKTKVKPAKLGKKKKAIRESEEGDTTLSEKLTCKAPQITKEKKVGKVGSVKVGTKSLDEDLTGSDHRVNAEEEDDEDDWFSKFNDEGDCLDEDAMEELTRVVGEVKIEKSQKINYLDYQPRDKADMDFDRYNHIIEIYDFPAEFVTRDLITAFQAFMSRGFDLKWVDDTHALGIFNSPVAAQDALNSVHPLLKTCPLTMASKQSKLKAKRCTEFLQPYKPRPETTAAAARRLVAGALGIATNVSKEKRDRERQQLKEAKEKRRQERTNREQIWEYGKCAMDEEGNT</sequence>
<evidence type="ECO:0000259" key="2">
    <source>
        <dbReference type="PROSITE" id="PS51061"/>
    </source>
</evidence>
<feature type="compositionally biased region" description="Low complexity" evidence="1">
    <location>
        <begin position="241"/>
        <end position="256"/>
    </location>
</feature>
<dbReference type="Gene3D" id="3.30.70.330">
    <property type="match status" value="1"/>
</dbReference>
<dbReference type="PROSITE" id="PS51061">
    <property type="entry name" value="R3H"/>
    <property type="match status" value="1"/>
</dbReference>
<dbReference type="InterPro" id="IPR001374">
    <property type="entry name" value="R3H_dom"/>
</dbReference>
<dbReference type="AlphaFoldDB" id="A0A9D4BSS4"/>
<feature type="region of interest" description="Disordered" evidence="1">
    <location>
        <begin position="554"/>
        <end position="585"/>
    </location>
</feature>
<evidence type="ECO:0000256" key="1">
    <source>
        <dbReference type="SAM" id="MobiDB-lite"/>
    </source>
</evidence>
<dbReference type="SUPFAM" id="SSF82708">
    <property type="entry name" value="R3H domain"/>
    <property type="match status" value="1"/>
</dbReference>
<dbReference type="PANTHER" id="PTHR21678">
    <property type="entry name" value="GROWTH INHIBITION AND DIFFERENTIATION RELATED PROTEIN 88"/>
    <property type="match status" value="1"/>
</dbReference>
<dbReference type="Pfam" id="PF01424">
    <property type="entry name" value="R3H"/>
    <property type="match status" value="1"/>
</dbReference>
<accession>A0A9D4BSS4</accession>
<feature type="compositionally biased region" description="Basic and acidic residues" evidence="1">
    <location>
        <begin position="94"/>
        <end position="110"/>
    </location>
</feature>
<proteinExistence type="predicted"/>
<reference evidence="3" key="1">
    <citation type="journal article" date="2019" name="bioRxiv">
        <title>The Genome of the Zebra Mussel, Dreissena polymorpha: A Resource for Invasive Species Research.</title>
        <authorList>
            <person name="McCartney M.A."/>
            <person name="Auch B."/>
            <person name="Kono T."/>
            <person name="Mallez S."/>
            <person name="Zhang Y."/>
            <person name="Obille A."/>
            <person name="Becker A."/>
            <person name="Abrahante J.E."/>
            <person name="Garbe J."/>
            <person name="Badalamenti J.P."/>
            <person name="Herman A."/>
            <person name="Mangelson H."/>
            <person name="Liachko I."/>
            <person name="Sullivan S."/>
            <person name="Sone E.D."/>
            <person name="Koren S."/>
            <person name="Silverstein K.A.T."/>
            <person name="Beckman K.B."/>
            <person name="Gohl D.M."/>
        </authorList>
    </citation>
    <scope>NUCLEOTIDE SEQUENCE</scope>
    <source>
        <strain evidence="3">Duluth1</strain>
        <tissue evidence="3">Whole animal</tissue>
    </source>
</reference>
<feature type="compositionally biased region" description="Basic residues" evidence="1">
    <location>
        <begin position="557"/>
        <end position="574"/>
    </location>
</feature>
<keyword evidence="4" id="KW-1185">Reference proteome</keyword>
<feature type="compositionally biased region" description="Low complexity" evidence="1">
    <location>
        <begin position="153"/>
        <end position="163"/>
    </location>
</feature>
<feature type="region of interest" description="Disordered" evidence="1">
    <location>
        <begin position="802"/>
        <end position="828"/>
    </location>
</feature>
<gene>
    <name evidence="3" type="ORF">DPMN_067413</name>
</gene>
<dbReference type="Gene3D" id="3.30.1370.50">
    <property type="entry name" value="R3H-like domain"/>
    <property type="match status" value="1"/>
</dbReference>
<dbReference type="InterPro" id="IPR039884">
    <property type="entry name" value="R3HC1/R3HCL"/>
</dbReference>
<dbReference type="GO" id="GO:0003676">
    <property type="term" value="F:nucleic acid binding"/>
    <property type="evidence" value="ECO:0007669"/>
    <property type="project" value="UniProtKB-UniRule"/>
</dbReference>
<evidence type="ECO:0000313" key="4">
    <source>
        <dbReference type="Proteomes" id="UP000828390"/>
    </source>
</evidence>